<dbReference type="KEGG" id="cyj:Cyan7822_2250"/>
<accession>E0UEA4</accession>
<dbReference type="HOGENOM" id="CLU_030948_0_0_3"/>
<name>E0UEA4_GLOV7</name>
<sequence>MNQTSDLLVSMSESIYQTLVETHQHHPDWFQNKFKSYSWQNPEFKDKFITRLVEKFSPTEEWDTVILKLIALLTNIFLPIFFKSQLFTRLISKLNQLSSSHQNSSPLSDEGLAVLLLDAENLSLEEKIERLLERLSSYPLKVKLAVANWRSLGKKDEELKQRGYVLIHVPSGKNNADLEMIALGDSVFLHSCLVKEVFVCSCDKDLDPLIKRLIQNDLIVHRVSRKADEIVVVDPKTQKIHKYSISSLPDIPSLQDFIPLLKKIILEEQKKQEKQWLLLSEVSKVFKEKTGLHISQIVNYLLPGKRARDIFIEFKEDFVIHQIGEKSELYVTVFEKEKSSVSPVESAKISEVFQVLSSQELLKIAVVGIVKVLSEQSKQEYIPIANVASEFNKQYNLPITKAIKTFQLGNKLITFLKSCEQLKLKQKQKLYQVALK</sequence>
<proteinExistence type="predicted"/>
<dbReference type="InterPro" id="IPR021139">
    <property type="entry name" value="NYN"/>
</dbReference>
<evidence type="ECO:0000313" key="2">
    <source>
        <dbReference type="EMBL" id="ADN14229.1"/>
    </source>
</evidence>
<dbReference type="Pfam" id="PF01936">
    <property type="entry name" value="NYN"/>
    <property type="match status" value="1"/>
</dbReference>
<dbReference type="OrthoDB" id="570660at2"/>
<dbReference type="Proteomes" id="UP000008206">
    <property type="component" value="Chromosome"/>
</dbReference>
<organism evidence="2 3">
    <name type="scientific">Gloeothece verrucosa (strain PCC 7822)</name>
    <name type="common">Cyanothece sp. (strain PCC 7822)</name>
    <dbReference type="NCBI Taxonomy" id="497965"/>
    <lineage>
        <taxon>Bacteria</taxon>
        <taxon>Bacillati</taxon>
        <taxon>Cyanobacteriota</taxon>
        <taxon>Cyanophyceae</taxon>
        <taxon>Oscillatoriophycideae</taxon>
        <taxon>Chroococcales</taxon>
        <taxon>Aphanothecaceae</taxon>
        <taxon>Gloeothece</taxon>
        <taxon>Gloeothece verrucosa</taxon>
    </lineage>
</organism>
<evidence type="ECO:0000313" key="3">
    <source>
        <dbReference type="Proteomes" id="UP000008206"/>
    </source>
</evidence>
<dbReference type="GO" id="GO:0004540">
    <property type="term" value="F:RNA nuclease activity"/>
    <property type="evidence" value="ECO:0007669"/>
    <property type="project" value="InterPro"/>
</dbReference>
<protein>
    <recommendedName>
        <fullName evidence="1">NYN domain-containing protein</fullName>
    </recommendedName>
</protein>
<dbReference type="AlphaFoldDB" id="E0UEA4"/>
<gene>
    <name evidence="2" type="ordered locus">Cyan7822_2250</name>
</gene>
<dbReference type="EMBL" id="CP002198">
    <property type="protein sequence ID" value="ADN14229.1"/>
    <property type="molecule type" value="Genomic_DNA"/>
</dbReference>
<keyword evidence="3" id="KW-1185">Reference proteome</keyword>
<dbReference type="RefSeq" id="WP_013322334.1">
    <property type="nucleotide sequence ID" value="NC_014501.1"/>
</dbReference>
<dbReference type="eggNOG" id="COG3677">
    <property type="taxonomic scope" value="Bacteria"/>
</dbReference>
<feature type="domain" description="NYN" evidence="1">
    <location>
        <begin position="115"/>
        <end position="221"/>
    </location>
</feature>
<dbReference type="STRING" id="497965.Cyan7822_2250"/>
<evidence type="ECO:0000259" key="1">
    <source>
        <dbReference type="Pfam" id="PF01936"/>
    </source>
</evidence>
<reference evidence="3" key="1">
    <citation type="journal article" date="2011" name="MBio">
        <title>Novel metabolic attributes of the genus Cyanothece, comprising a group of unicellular nitrogen-fixing Cyanobacteria.</title>
        <authorList>
            <person name="Bandyopadhyay A."/>
            <person name="Elvitigala T."/>
            <person name="Welsh E."/>
            <person name="Stockel J."/>
            <person name="Liberton M."/>
            <person name="Min H."/>
            <person name="Sherman L.A."/>
            <person name="Pakrasi H.B."/>
        </authorList>
    </citation>
    <scope>NUCLEOTIDE SEQUENCE [LARGE SCALE GENOMIC DNA]</scope>
    <source>
        <strain evidence="3">PCC 7822</strain>
    </source>
</reference>